<name>A0A1L9RY41_ASPWE</name>
<dbReference type="GO" id="GO:0046872">
    <property type="term" value="F:metal ion binding"/>
    <property type="evidence" value="ECO:0007669"/>
    <property type="project" value="UniProtKB-KW"/>
</dbReference>
<dbReference type="GO" id="GO:0050163">
    <property type="term" value="F:oxaloacetate tautomerase activity"/>
    <property type="evidence" value="ECO:0007669"/>
    <property type="project" value="UniProtKB-ARBA"/>
</dbReference>
<dbReference type="Proteomes" id="UP000184383">
    <property type="component" value="Unassembled WGS sequence"/>
</dbReference>
<keyword evidence="5" id="KW-1185">Reference proteome</keyword>
<reference evidence="5" key="1">
    <citation type="journal article" date="2017" name="Genome Biol.">
        <title>Comparative genomics reveals high biological diversity and specific adaptations in the industrially and medically important fungal genus Aspergillus.</title>
        <authorList>
            <person name="de Vries R.P."/>
            <person name="Riley R."/>
            <person name="Wiebenga A."/>
            <person name="Aguilar-Osorio G."/>
            <person name="Amillis S."/>
            <person name="Uchima C.A."/>
            <person name="Anderluh G."/>
            <person name="Asadollahi M."/>
            <person name="Askin M."/>
            <person name="Barry K."/>
            <person name="Battaglia E."/>
            <person name="Bayram O."/>
            <person name="Benocci T."/>
            <person name="Braus-Stromeyer S.A."/>
            <person name="Caldana C."/>
            <person name="Canovas D."/>
            <person name="Cerqueira G.C."/>
            <person name="Chen F."/>
            <person name="Chen W."/>
            <person name="Choi C."/>
            <person name="Clum A."/>
            <person name="Dos Santos R.A."/>
            <person name="Damasio A.R."/>
            <person name="Diallinas G."/>
            <person name="Emri T."/>
            <person name="Fekete E."/>
            <person name="Flipphi M."/>
            <person name="Freyberg S."/>
            <person name="Gallo A."/>
            <person name="Gournas C."/>
            <person name="Habgood R."/>
            <person name="Hainaut M."/>
            <person name="Harispe M.L."/>
            <person name="Henrissat B."/>
            <person name="Hilden K.S."/>
            <person name="Hope R."/>
            <person name="Hossain A."/>
            <person name="Karabika E."/>
            <person name="Karaffa L."/>
            <person name="Karanyi Z."/>
            <person name="Krasevec N."/>
            <person name="Kuo A."/>
            <person name="Kusch H."/>
            <person name="LaButti K."/>
            <person name="Lagendijk E.L."/>
            <person name="Lapidus A."/>
            <person name="Levasseur A."/>
            <person name="Lindquist E."/>
            <person name="Lipzen A."/>
            <person name="Logrieco A.F."/>
            <person name="MacCabe A."/>
            <person name="Maekelae M.R."/>
            <person name="Malavazi I."/>
            <person name="Melin P."/>
            <person name="Meyer V."/>
            <person name="Mielnichuk N."/>
            <person name="Miskei M."/>
            <person name="Molnar A.P."/>
            <person name="Mule G."/>
            <person name="Ngan C.Y."/>
            <person name="Orejas M."/>
            <person name="Orosz E."/>
            <person name="Ouedraogo J.P."/>
            <person name="Overkamp K.M."/>
            <person name="Park H.-S."/>
            <person name="Perrone G."/>
            <person name="Piumi F."/>
            <person name="Punt P.J."/>
            <person name="Ram A.F."/>
            <person name="Ramon A."/>
            <person name="Rauscher S."/>
            <person name="Record E."/>
            <person name="Riano-Pachon D.M."/>
            <person name="Robert V."/>
            <person name="Roehrig J."/>
            <person name="Ruller R."/>
            <person name="Salamov A."/>
            <person name="Salih N.S."/>
            <person name="Samson R.A."/>
            <person name="Sandor E."/>
            <person name="Sanguinetti M."/>
            <person name="Schuetze T."/>
            <person name="Sepcic K."/>
            <person name="Shelest E."/>
            <person name="Sherlock G."/>
            <person name="Sophianopoulou V."/>
            <person name="Squina F.M."/>
            <person name="Sun H."/>
            <person name="Susca A."/>
            <person name="Todd R.B."/>
            <person name="Tsang A."/>
            <person name="Unkles S.E."/>
            <person name="van de Wiele N."/>
            <person name="van Rossen-Uffink D."/>
            <person name="Oliveira J.V."/>
            <person name="Vesth T.C."/>
            <person name="Visser J."/>
            <person name="Yu J.-H."/>
            <person name="Zhou M."/>
            <person name="Andersen M.R."/>
            <person name="Archer D.B."/>
            <person name="Baker S.E."/>
            <person name="Benoit I."/>
            <person name="Brakhage A.A."/>
            <person name="Braus G.H."/>
            <person name="Fischer R."/>
            <person name="Frisvad J.C."/>
            <person name="Goldman G.H."/>
            <person name="Houbraken J."/>
            <person name="Oakley B."/>
            <person name="Pocsi I."/>
            <person name="Scazzocchio C."/>
            <person name="Seiboth B."/>
            <person name="vanKuyk P.A."/>
            <person name="Wortman J."/>
            <person name="Dyer P.S."/>
            <person name="Grigoriev I.V."/>
        </authorList>
    </citation>
    <scope>NUCLEOTIDE SEQUENCE [LARGE SCALE GENOMIC DNA]</scope>
    <source>
        <strain evidence="5">DTO 134E9</strain>
    </source>
</reference>
<dbReference type="EMBL" id="KV878210">
    <property type="protein sequence ID" value="OJJ39839.1"/>
    <property type="molecule type" value="Genomic_DNA"/>
</dbReference>
<comment type="similarity">
    <text evidence="1">Belongs to the FAH family.</text>
</comment>
<dbReference type="GO" id="GO:0006107">
    <property type="term" value="P:oxaloacetate metabolic process"/>
    <property type="evidence" value="ECO:0007669"/>
    <property type="project" value="UniProtKB-ARBA"/>
</dbReference>
<dbReference type="VEuPathDB" id="FungiDB:ASPWEDRAFT_37696"/>
<feature type="domain" description="Fumarylacetoacetase-like C-terminal" evidence="3">
    <location>
        <begin position="83"/>
        <end position="290"/>
    </location>
</feature>
<dbReference type="Pfam" id="PF01557">
    <property type="entry name" value="FAA_hydrolase"/>
    <property type="match status" value="1"/>
</dbReference>
<evidence type="ECO:0000313" key="4">
    <source>
        <dbReference type="EMBL" id="OJJ39839.1"/>
    </source>
</evidence>
<evidence type="ECO:0000259" key="3">
    <source>
        <dbReference type="Pfam" id="PF01557"/>
    </source>
</evidence>
<gene>
    <name evidence="4" type="ORF">ASPWEDRAFT_37696</name>
</gene>
<dbReference type="RefSeq" id="XP_040693515.1">
    <property type="nucleotide sequence ID" value="XM_040834741.1"/>
</dbReference>
<dbReference type="FunFam" id="3.90.850.10:FF:000002">
    <property type="entry name" value="2-hydroxyhepta-2,4-diene-1,7-dioate isomerase"/>
    <property type="match status" value="1"/>
</dbReference>
<dbReference type="SUPFAM" id="SSF56529">
    <property type="entry name" value="FAH"/>
    <property type="match status" value="1"/>
</dbReference>
<keyword evidence="2" id="KW-0479">Metal-binding</keyword>
<accession>A0A1L9RY41</accession>
<dbReference type="Gene3D" id="3.90.850.10">
    <property type="entry name" value="Fumarylacetoacetase-like, C-terminal domain"/>
    <property type="match status" value="1"/>
</dbReference>
<evidence type="ECO:0000256" key="2">
    <source>
        <dbReference type="ARBA" id="ARBA00022723"/>
    </source>
</evidence>
<evidence type="ECO:0000313" key="5">
    <source>
        <dbReference type="Proteomes" id="UP000184383"/>
    </source>
</evidence>
<dbReference type="InterPro" id="IPR011234">
    <property type="entry name" value="Fumarylacetoacetase-like_C"/>
</dbReference>
<dbReference type="InterPro" id="IPR036663">
    <property type="entry name" value="Fumarylacetoacetase_C_sf"/>
</dbReference>
<dbReference type="PANTHER" id="PTHR11820:SF7">
    <property type="entry name" value="ACYLPYRUVASE FAHD1, MITOCHONDRIAL"/>
    <property type="match status" value="1"/>
</dbReference>
<dbReference type="STRING" id="1073089.A0A1L9RY41"/>
<dbReference type="OrthoDB" id="411064at2759"/>
<dbReference type="GeneID" id="63750589"/>
<organism evidence="4 5">
    <name type="scientific">Aspergillus wentii DTO 134E9</name>
    <dbReference type="NCBI Taxonomy" id="1073089"/>
    <lineage>
        <taxon>Eukaryota</taxon>
        <taxon>Fungi</taxon>
        <taxon>Dikarya</taxon>
        <taxon>Ascomycota</taxon>
        <taxon>Pezizomycotina</taxon>
        <taxon>Eurotiomycetes</taxon>
        <taxon>Eurotiomycetidae</taxon>
        <taxon>Eurotiales</taxon>
        <taxon>Aspergillaceae</taxon>
        <taxon>Aspergillus</taxon>
        <taxon>Aspergillus subgen. Cremei</taxon>
    </lineage>
</organism>
<dbReference type="AlphaFoldDB" id="A0A1L9RY41"/>
<evidence type="ECO:0000256" key="1">
    <source>
        <dbReference type="ARBA" id="ARBA00010211"/>
    </source>
</evidence>
<proteinExistence type="inferred from homology"/>
<dbReference type="GO" id="GO:0018773">
    <property type="term" value="F:acetylpyruvate hydrolase activity"/>
    <property type="evidence" value="ECO:0007669"/>
    <property type="project" value="TreeGrafter"/>
</dbReference>
<sequence length="295" mass="31405">MSKIASTFSRLVRFVPKSNPASVLIGEPVDPQLDVGLALFQGKEVSVRPFSGSSVLSPGQQTGVTETIERILSPLAQSEVGSIRCIGLNYVSHAAEMKLSIPDVPTLFIKPSTALADPWPAPTIIPKITQADNTGDYESEMVIVIGRDAKDVSEADALDYVLGYTAANDVSSRTSQMNQSQWCFSKGFDTSCPIGPTLVSAAQLKDASQFKIRGLKNGKVLQDCPLTDLIFNVPKLISFLTQGTTLPAGTIILTGTPPGVGAAKNPKEFLKAGDDFAVELLPHVGTLITKFENQA</sequence>
<protein>
    <recommendedName>
        <fullName evidence="3">Fumarylacetoacetase-like C-terminal domain-containing protein</fullName>
    </recommendedName>
</protein>
<dbReference type="PANTHER" id="PTHR11820">
    <property type="entry name" value="ACYLPYRUVASE"/>
    <property type="match status" value="1"/>
</dbReference>